<feature type="region of interest" description="Disordered" evidence="1">
    <location>
        <begin position="616"/>
        <end position="665"/>
    </location>
</feature>
<dbReference type="PANTHER" id="PTHR44329:SF214">
    <property type="entry name" value="PROTEIN KINASE DOMAIN-CONTAINING PROTEIN"/>
    <property type="match status" value="1"/>
</dbReference>
<dbReference type="PROSITE" id="PS50011">
    <property type="entry name" value="PROTEIN_KINASE_DOM"/>
    <property type="match status" value="1"/>
</dbReference>
<dbReference type="InterPro" id="IPR008266">
    <property type="entry name" value="Tyr_kinase_AS"/>
</dbReference>
<feature type="compositionally biased region" description="Gly residues" evidence="1">
    <location>
        <begin position="453"/>
        <end position="474"/>
    </location>
</feature>
<dbReference type="Gene3D" id="1.10.510.10">
    <property type="entry name" value="Transferase(Phosphotransferase) domain 1"/>
    <property type="match status" value="1"/>
</dbReference>
<dbReference type="PANTHER" id="PTHR44329">
    <property type="entry name" value="SERINE/THREONINE-PROTEIN KINASE TNNI3K-RELATED"/>
    <property type="match status" value="1"/>
</dbReference>
<dbReference type="SUPFAM" id="SSF56112">
    <property type="entry name" value="Protein kinase-like (PK-like)"/>
    <property type="match status" value="1"/>
</dbReference>
<comment type="caution">
    <text evidence="3">The sequence shown here is derived from an EMBL/GenBank/DDBJ whole genome shotgun (WGS) entry which is preliminary data.</text>
</comment>
<dbReference type="InterPro" id="IPR011009">
    <property type="entry name" value="Kinase-like_dom_sf"/>
</dbReference>
<dbReference type="GO" id="GO:0004674">
    <property type="term" value="F:protein serine/threonine kinase activity"/>
    <property type="evidence" value="ECO:0007669"/>
    <property type="project" value="TreeGrafter"/>
</dbReference>
<dbReference type="InterPro" id="IPR001245">
    <property type="entry name" value="Ser-Thr/Tyr_kinase_cat_dom"/>
</dbReference>
<proteinExistence type="predicted"/>
<name>A0A2J8AJF9_9CHLO</name>
<dbReference type="OrthoDB" id="540525at2759"/>
<evidence type="ECO:0000256" key="1">
    <source>
        <dbReference type="SAM" id="MobiDB-lite"/>
    </source>
</evidence>
<sequence>MDGAWREWDVPTSGLLSAGPTAANVTLRRATLRGIQLLAPAGNAPVRFVGIGFSGPWYLEDLVLITSSSHLVVENSTLVLTPDEFLWQSYFLAASLSDTADISPVVPTFRGTLQSGEMQWEYASTPRTLWLWTNLRTTPRVFPTTVPNSFIMRYLGMETFLTALQMVGTCEELLSAVRAADPARPMYVLVANVSLAACWPADGVAVAAPGFTLMGLPDHTTTLDLGGLKDAMRLAPGAIVSIRFLTLTGLGTHSEYDAGNKLEPADNGAEGLGLSTALLWAFHFPRCKPVRLEYVTLVMPYFELQQYGILALQSSSAAPALNYFSALGSFILASIVEGASSPGLPPSPSRLSSANATVGLLQFRKLVLPGVTGSDTNLTWWPGLYPGWGLGMYGTAGSGGGGGDGGGGGWVAWRVGVLAGGLVAAALLVVAMVLLYRRGGGDGSAHRRKGGRYVEGGSGGPVRGSGSGGGGGSGREASGRSATATVMVTGGRAASVQRRPPLYDSFDDPVFELGFFKRGLKPNAEEIQIILNRANTEAAEFDLRCAVKVMAFDELTAIRPLGSEQARQQCMREAALCCTMHHPNVVNTLHYYLKPVQRVSMLHDMLMEGSILSGGRKALQPTPASHQAGEARRSAKSSNDLEAGAETPELEGAPPSPTRTQIPGLGSRSPFLIPGASEADFADSFIFPANVATLLDFSNTSDSCVVAAATAAIAAASAADARLPFSSFDTVLPAELAPVVYAALGIASGVAYLHTRSIIHGDLSANNVLLTSRGPAPVLRPFEAKLSDFGLSLR</sequence>
<dbReference type="Pfam" id="PF07714">
    <property type="entry name" value="PK_Tyr_Ser-Thr"/>
    <property type="match status" value="1"/>
</dbReference>
<reference evidence="3 4" key="1">
    <citation type="journal article" date="2017" name="Mol. Biol. Evol.">
        <title>The 4-celled Tetrabaena socialis nuclear genome reveals the essential components for genetic control of cell number at the origin of multicellularity in the volvocine lineage.</title>
        <authorList>
            <person name="Featherston J."/>
            <person name="Arakaki Y."/>
            <person name="Hanschen E.R."/>
            <person name="Ferris P.J."/>
            <person name="Michod R.E."/>
            <person name="Olson B.J.S.C."/>
            <person name="Nozaki H."/>
            <person name="Durand P.M."/>
        </authorList>
    </citation>
    <scope>NUCLEOTIDE SEQUENCE [LARGE SCALE GENOMIC DNA]</scope>
    <source>
        <strain evidence="3 4">NIES-571</strain>
    </source>
</reference>
<dbReference type="AlphaFoldDB" id="A0A2J8AJF9"/>
<organism evidence="3 4">
    <name type="scientific">Tetrabaena socialis</name>
    <dbReference type="NCBI Taxonomy" id="47790"/>
    <lineage>
        <taxon>Eukaryota</taxon>
        <taxon>Viridiplantae</taxon>
        <taxon>Chlorophyta</taxon>
        <taxon>core chlorophytes</taxon>
        <taxon>Chlorophyceae</taxon>
        <taxon>CS clade</taxon>
        <taxon>Chlamydomonadales</taxon>
        <taxon>Tetrabaenaceae</taxon>
        <taxon>Tetrabaena</taxon>
    </lineage>
</organism>
<accession>A0A2J8AJF9</accession>
<dbReference type="EMBL" id="PGGS01000006">
    <property type="protein sequence ID" value="PNH12648.1"/>
    <property type="molecule type" value="Genomic_DNA"/>
</dbReference>
<keyword evidence="4" id="KW-1185">Reference proteome</keyword>
<feature type="region of interest" description="Disordered" evidence="1">
    <location>
        <begin position="440"/>
        <end position="481"/>
    </location>
</feature>
<feature type="domain" description="Protein kinase" evidence="2">
    <location>
        <begin position="462"/>
        <end position="794"/>
    </location>
</feature>
<dbReference type="Proteomes" id="UP000236333">
    <property type="component" value="Unassembled WGS sequence"/>
</dbReference>
<protein>
    <recommendedName>
        <fullName evidence="2">Protein kinase domain-containing protein</fullName>
    </recommendedName>
</protein>
<evidence type="ECO:0000259" key="2">
    <source>
        <dbReference type="PROSITE" id="PS50011"/>
    </source>
</evidence>
<gene>
    <name evidence="3" type="ORF">TSOC_000425</name>
</gene>
<evidence type="ECO:0000313" key="4">
    <source>
        <dbReference type="Proteomes" id="UP000236333"/>
    </source>
</evidence>
<evidence type="ECO:0000313" key="3">
    <source>
        <dbReference type="EMBL" id="PNH12648.1"/>
    </source>
</evidence>
<dbReference type="InterPro" id="IPR000719">
    <property type="entry name" value="Prot_kinase_dom"/>
</dbReference>
<dbReference type="GO" id="GO:0005524">
    <property type="term" value="F:ATP binding"/>
    <property type="evidence" value="ECO:0007669"/>
    <property type="project" value="InterPro"/>
</dbReference>
<dbReference type="InterPro" id="IPR051681">
    <property type="entry name" value="Ser/Thr_Kinases-Pseudokinases"/>
</dbReference>
<dbReference type="PROSITE" id="PS00109">
    <property type="entry name" value="PROTEIN_KINASE_TYR"/>
    <property type="match status" value="1"/>
</dbReference>